<organism evidence="1 2">
    <name type="scientific">Yarrowia lipolytica</name>
    <name type="common">Candida lipolytica</name>
    <dbReference type="NCBI Taxonomy" id="4952"/>
    <lineage>
        <taxon>Eukaryota</taxon>
        <taxon>Fungi</taxon>
        <taxon>Dikarya</taxon>
        <taxon>Ascomycota</taxon>
        <taxon>Saccharomycotina</taxon>
        <taxon>Dipodascomycetes</taxon>
        <taxon>Dipodascales</taxon>
        <taxon>Dipodascales incertae sedis</taxon>
        <taxon>Yarrowia</taxon>
    </lineage>
</organism>
<protein>
    <submittedName>
        <fullName evidence="1">Uncharacterized protein</fullName>
    </submittedName>
</protein>
<dbReference type="EMBL" id="CP017553">
    <property type="protein sequence ID" value="AOW00591.1"/>
    <property type="molecule type" value="Genomic_DNA"/>
</dbReference>
<proteinExistence type="predicted"/>
<evidence type="ECO:0000313" key="2">
    <source>
        <dbReference type="Proteomes" id="UP000182444"/>
    </source>
</evidence>
<name>A0A1D8N4P4_YARLL</name>
<dbReference type="Proteomes" id="UP000182444">
    <property type="component" value="Chromosome 1A"/>
</dbReference>
<dbReference type="GeneID" id="94582419"/>
<reference evidence="1 2" key="1">
    <citation type="journal article" date="2016" name="PLoS ONE">
        <title>Sequence Assembly of Yarrowia lipolytica Strain W29/CLIB89 Shows Transposable Element Diversity.</title>
        <authorList>
            <person name="Magnan C."/>
            <person name="Yu J."/>
            <person name="Chang I."/>
            <person name="Jahn E."/>
            <person name="Kanomata Y."/>
            <person name="Wu J."/>
            <person name="Zeller M."/>
            <person name="Oakes M."/>
            <person name="Baldi P."/>
            <person name="Sandmeyer S."/>
        </authorList>
    </citation>
    <scope>NUCLEOTIDE SEQUENCE [LARGE SCALE GENOMIC DNA]</scope>
    <source>
        <strain evidence="2">CLIB89(W29)</strain>
    </source>
</reference>
<accession>A0A1D8N4P4</accession>
<dbReference type="VEuPathDB" id="FungiDB:YALI1_A13236g"/>
<dbReference type="AlphaFoldDB" id="A0A1D8N4P4"/>
<dbReference type="RefSeq" id="XP_068137862.1">
    <property type="nucleotide sequence ID" value="XM_068281761.1"/>
</dbReference>
<gene>
    <name evidence="1" type="ORF">YALI1_A13236g</name>
</gene>
<sequence>MECEDTRSYTEHSELLLAVQPHPSAEQPTFSRITRRKKLCFPTQSCILVWKMPYGIKRSTSVLRPSQRAFLVERRI</sequence>
<evidence type="ECO:0000313" key="1">
    <source>
        <dbReference type="EMBL" id="AOW00591.1"/>
    </source>
</evidence>